<sequence length="287" mass="31856">MNKNVKEIGLSSPAKIILFGEYAVLHGGRCLALAINKRGRILTAPGSGKIYIYDILNNVVELTDSVKSNESNNDIIIELPLRFGCGLGSSAIVSLLLAGYFNRSNKQIDINDKENDHIIKEATKFENIFHGKSSGVDVSTSFHGGFISFKNMVIESLDTTFIRNFKIIIFDSKISKSTASVVNKCDITITIIDEIMNIAEDAYRLMSRPFKLEEIYTLIRKNQDLLEKIGVCPPEMKDEIIKMRKYNIEAKITGSGGGGHLITLVKPHLSFPGWEEVEIDGLGLKQT</sequence>
<gene>
    <name evidence="12" type="primary">mvk</name>
    <name evidence="12" type="ORF">TCON_2191</name>
</gene>
<evidence type="ECO:0000256" key="2">
    <source>
        <dbReference type="ARBA" id="ARBA00022516"/>
    </source>
</evidence>
<keyword evidence="2" id="KW-0444">Lipid biosynthesis</keyword>
<feature type="domain" description="GHMP kinase N-terminal" evidence="10">
    <location>
        <begin position="71"/>
        <end position="145"/>
    </location>
</feature>
<comment type="pathway">
    <text evidence="9">Isoprenoid biosynthesis; isopentenyl diphosphate biosynthesis via mevalonate pathway; isopentenyl diphosphate from (R)-mevalonate: step 1/3.</text>
</comment>
<feature type="domain" description="GHMP kinase C-terminal" evidence="11">
    <location>
        <begin position="212"/>
        <end position="267"/>
    </location>
</feature>
<dbReference type="EMBL" id="SBIQ01000218">
    <property type="protein sequence ID" value="KAF7682588.1"/>
    <property type="molecule type" value="Genomic_DNA"/>
</dbReference>
<evidence type="ECO:0000256" key="1">
    <source>
        <dbReference type="ARBA" id="ARBA00022490"/>
    </source>
</evidence>
<dbReference type="InterPro" id="IPR013750">
    <property type="entry name" value="GHMP_kinase_C_dom"/>
</dbReference>
<accession>A0ABQ7HWS5</accession>
<name>A0ABQ7HWS5_9MICR</name>
<keyword evidence="13" id="KW-1185">Reference proteome</keyword>
<keyword evidence="6" id="KW-0067">ATP-binding</keyword>
<dbReference type="InterPro" id="IPR006204">
    <property type="entry name" value="GHMP_kinase_N_dom"/>
</dbReference>
<keyword evidence="8" id="KW-0443">Lipid metabolism</keyword>
<comment type="caution">
    <text evidence="12">The sequence shown here is derived from an EMBL/GenBank/DDBJ whole genome shotgun (WGS) entry which is preliminary data.</text>
</comment>
<evidence type="ECO:0000313" key="12">
    <source>
        <dbReference type="EMBL" id="KAF7682588.1"/>
    </source>
</evidence>
<evidence type="ECO:0000256" key="4">
    <source>
        <dbReference type="ARBA" id="ARBA00022741"/>
    </source>
</evidence>
<evidence type="ECO:0000256" key="6">
    <source>
        <dbReference type="ARBA" id="ARBA00022840"/>
    </source>
</evidence>
<dbReference type="InterPro" id="IPR014721">
    <property type="entry name" value="Ribsml_uS5_D2-typ_fold_subgr"/>
</dbReference>
<evidence type="ECO:0000256" key="3">
    <source>
        <dbReference type="ARBA" id="ARBA00022679"/>
    </source>
</evidence>
<keyword evidence="7" id="KW-0460">Magnesium</keyword>
<dbReference type="PRINTS" id="PR00959">
    <property type="entry name" value="MEVGALKINASE"/>
</dbReference>
<dbReference type="SUPFAM" id="SSF55060">
    <property type="entry name" value="GHMP Kinase, C-terminal domain"/>
    <property type="match status" value="1"/>
</dbReference>
<keyword evidence="3" id="KW-0808">Transferase</keyword>
<dbReference type="Proteomes" id="UP001516464">
    <property type="component" value="Unassembled WGS sequence"/>
</dbReference>
<evidence type="ECO:0000259" key="10">
    <source>
        <dbReference type="Pfam" id="PF00288"/>
    </source>
</evidence>
<dbReference type="InterPro" id="IPR036554">
    <property type="entry name" value="GHMP_kinase_C_sf"/>
</dbReference>
<keyword evidence="5 12" id="KW-0418">Kinase</keyword>
<dbReference type="Gene3D" id="3.30.230.10">
    <property type="match status" value="1"/>
</dbReference>
<dbReference type="Pfam" id="PF00288">
    <property type="entry name" value="GHMP_kinases_N"/>
    <property type="match status" value="1"/>
</dbReference>
<dbReference type="Gene3D" id="3.30.70.890">
    <property type="entry name" value="GHMP kinase, C-terminal domain"/>
    <property type="match status" value="1"/>
</dbReference>
<evidence type="ECO:0000313" key="13">
    <source>
        <dbReference type="Proteomes" id="UP001516464"/>
    </source>
</evidence>
<dbReference type="SUPFAM" id="SSF54211">
    <property type="entry name" value="Ribosomal protein S5 domain 2-like"/>
    <property type="match status" value="1"/>
</dbReference>
<dbReference type="PANTHER" id="PTHR43290:SF2">
    <property type="entry name" value="MEVALONATE KINASE"/>
    <property type="match status" value="1"/>
</dbReference>
<evidence type="ECO:0000256" key="8">
    <source>
        <dbReference type="ARBA" id="ARBA00023098"/>
    </source>
</evidence>
<proteinExistence type="predicted"/>
<dbReference type="InterPro" id="IPR006205">
    <property type="entry name" value="Mev_gal_kin"/>
</dbReference>
<dbReference type="GO" id="GO:0016301">
    <property type="term" value="F:kinase activity"/>
    <property type="evidence" value="ECO:0007669"/>
    <property type="project" value="UniProtKB-KW"/>
</dbReference>
<reference evidence="12 13" key="1">
    <citation type="submission" date="2019-01" db="EMBL/GenBank/DDBJ databases">
        <title>Genomes sequencing and comparative genomics of infectious freshwater microsporidia, Cucumispora dikerogammari and Thelohania contejeani.</title>
        <authorList>
            <person name="Cormier A."/>
            <person name="Giraud I."/>
            <person name="Wattier R."/>
            <person name="Teixeira M."/>
            <person name="Grandjean F."/>
            <person name="Rigaud T."/>
            <person name="Cordaux R."/>
        </authorList>
    </citation>
    <scope>NUCLEOTIDE SEQUENCE [LARGE SCALE GENOMIC DNA]</scope>
    <source>
        <strain evidence="12">T1</strain>
        <tissue evidence="12">Spores</tissue>
    </source>
</reference>
<keyword evidence="1" id="KW-0963">Cytoplasm</keyword>
<evidence type="ECO:0000256" key="7">
    <source>
        <dbReference type="ARBA" id="ARBA00022842"/>
    </source>
</evidence>
<evidence type="ECO:0000256" key="5">
    <source>
        <dbReference type="ARBA" id="ARBA00022777"/>
    </source>
</evidence>
<dbReference type="Pfam" id="PF08544">
    <property type="entry name" value="GHMP_kinases_C"/>
    <property type="match status" value="1"/>
</dbReference>
<organism evidence="12 13">
    <name type="scientific">Astathelohania contejeani</name>
    <dbReference type="NCBI Taxonomy" id="164912"/>
    <lineage>
        <taxon>Eukaryota</taxon>
        <taxon>Fungi</taxon>
        <taxon>Fungi incertae sedis</taxon>
        <taxon>Microsporidia</taxon>
        <taxon>Astathelohaniidae</taxon>
        <taxon>Astathelohania</taxon>
    </lineage>
</organism>
<evidence type="ECO:0000256" key="9">
    <source>
        <dbReference type="ARBA" id="ARBA00029438"/>
    </source>
</evidence>
<protein>
    <submittedName>
        <fullName evidence="12">Mevalonate kinase</fullName>
    </submittedName>
</protein>
<dbReference type="PANTHER" id="PTHR43290">
    <property type="entry name" value="MEVALONATE KINASE"/>
    <property type="match status" value="1"/>
</dbReference>
<keyword evidence="4" id="KW-0547">Nucleotide-binding</keyword>
<dbReference type="InterPro" id="IPR020568">
    <property type="entry name" value="Ribosomal_Su5_D2-typ_SF"/>
</dbReference>
<evidence type="ECO:0000259" key="11">
    <source>
        <dbReference type="Pfam" id="PF08544"/>
    </source>
</evidence>